<accession>A0A9Q0K8H6</accession>
<keyword evidence="2" id="KW-0806">Transcription termination</keyword>
<dbReference type="Pfam" id="PF02536">
    <property type="entry name" value="mTERF"/>
    <property type="match status" value="1"/>
</dbReference>
<sequence length="401" mass="45883">MFSFFFKRLVPIGRTVRDSSTQLCFQKNRSFLHSLSSKPSEDLNPFVVSYLINICGFSPVAAISASKKVNFVTSDKPDSALTLFRNHGFTETQISNLIKKQPSLLVADPAKTLLPKLKFFHSLGISSCDLSKILSRDPRILFTSLDKKIIPVFTFFKGLVGTDENFVIALRHQTRFLRCDIQNLAQNIAILRENGVSESKIVMLLTKYPRSITRRSDRFNETLEKIKKMGFNPATTIFVVAIQVIESMSKSTWKQKLKAYQRWGLSENEILLAFRLCPWFMILSEKKIMSHMDFFVKRMGLESAVIINNPVIMGYSLEKRIVPRCSVLRVLTLKGLVKKDIKIGYLLNQSEKQFLGKFVTKNVREVPQLLDVYKGKINLLELGFESEEMGGKKLLKIFSHY</sequence>
<dbReference type="Gene3D" id="1.25.70.10">
    <property type="entry name" value="Transcription termination factor 3, mitochondrial"/>
    <property type="match status" value="1"/>
</dbReference>
<dbReference type="Proteomes" id="UP001141806">
    <property type="component" value="Unassembled WGS sequence"/>
</dbReference>
<keyword evidence="2" id="KW-0805">Transcription regulation</keyword>
<dbReference type="SMART" id="SM00733">
    <property type="entry name" value="Mterf"/>
    <property type="match status" value="6"/>
</dbReference>
<name>A0A9Q0K8H6_9MAGN</name>
<comment type="caution">
    <text evidence="4">The sequence shown here is derived from an EMBL/GenBank/DDBJ whole genome shotgun (WGS) entry which is preliminary data.</text>
</comment>
<organism evidence="4 5">
    <name type="scientific">Protea cynaroides</name>
    <dbReference type="NCBI Taxonomy" id="273540"/>
    <lineage>
        <taxon>Eukaryota</taxon>
        <taxon>Viridiplantae</taxon>
        <taxon>Streptophyta</taxon>
        <taxon>Embryophyta</taxon>
        <taxon>Tracheophyta</taxon>
        <taxon>Spermatophyta</taxon>
        <taxon>Magnoliopsida</taxon>
        <taxon>Proteales</taxon>
        <taxon>Proteaceae</taxon>
        <taxon>Protea</taxon>
    </lineage>
</organism>
<dbReference type="GO" id="GO:0006353">
    <property type="term" value="P:DNA-templated transcription termination"/>
    <property type="evidence" value="ECO:0007669"/>
    <property type="project" value="UniProtKB-KW"/>
</dbReference>
<dbReference type="EMBL" id="JAMYWD010000007">
    <property type="protein sequence ID" value="KAJ4965843.1"/>
    <property type="molecule type" value="Genomic_DNA"/>
</dbReference>
<reference evidence="4" key="1">
    <citation type="journal article" date="2023" name="Plant J.">
        <title>The genome of the king protea, Protea cynaroides.</title>
        <authorList>
            <person name="Chang J."/>
            <person name="Duong T.A."/>
            <person name="Schoeman C."/>
            <person name="Ma X."/>
            <person name="Roodt D."/>
            <person name="Barker N."/>
            <person name="Li Z."/>
            <person name="Van de Peer Y."/>
            <person name="Mizrachi E."/>
        </authorList>
    </citation>
    <scope>NUCLEOTIDE SEQUENCE</scope>
    <source>
        <tissue evidence="4">Young leaves</tissue>
    </source>
</reference>
<keyword evidence="2" id="KW-0804">Transcription</keyword>
<evidence type="ECO:0000256" key="1">
    <source>
        <dbReference type="ARBA" id="ARBA00007692"/>
    </source>
</evidence>
<evidence type="ECO:0000256" key="2">
    <source>
        <dbReference type="ARBA" id="ARBA00022472"/>
    </source>
</evidence>
<dbReference type="FunFam" id="1.25.70.10:FF:000001">
    <property type="entry name" value="Mitochondrial transcription termination factor-like"/>
    <property type="match status" value="1"/>
</dbReference>
<dbReference type="OrthoDB" id="637682at2759"/>
<comment type="similarity">
    <text evidence="1">Belongs to the mTERF family.</text>
</comment>
<dbReference type="PANTHER" id="PTHR13068">
    <property type="entry name" value="CGI-12 PROTEIN-RELATED"/>
    <property type="match status" value="1"/>
</dbReference>
<dbReference type="InterPro" id="IPR038538">
    <property type="entry name" value="MTERF_sf"/>
</dbReference>
<gene>
    <name evidence="4" type="ORF">NE237_017692</name>
</gene>
<dbReference type="AlphaFoldDB" id="A0A9Q0K8H6"/>
<evidence type="ECO:0000313" key="5">
    <source>
        <dbReference type="Proteomes" id="UP001141806"/>
    </source>
</evidence>
<dbReference type="GO" id="GO:0003676">
    <property type="term" value="F:nucleic acid binding"/>
    <property type="evidence" value="ECO:0007669"/>
    <property type="project" value="InterPro"/>
</dbReference>
<keyword evidence="5" id="KW-1185">Reference proteome</keyword>
<evidence type="ECO:0000256" key="3">
    <source>
        <dbReference type="ARBA" id="ARBA00022946"/>
    </source>
</evidence>
<proteinExistence type="inferred from homology"/>
<keyword evidence="3" id="KW-0809">Transit peptide</keyword>
<dbReference type="PANTHER" id="PTHR13068:SF166">
    <property type="entry name" value="TRANSCRIPTION TERMINATION FACTOR MTERF15, MITOCHONDRIAL-LIKE"/>
    <property type="match status" value="1"/>
</dbReference>
<dbReference type="InterPro" id="IPR003690">
    <property type="entry name" value="MTERF"/>
</dbReference>
<evidence type="ECO:0000313" key="4">
    <source>
        <dbReference type="EMBL" id="KAJ4965843.1"/>
    </source>
</evidence>
<protein>
    <submittedName>
        <fullName evidence="4">Uncharacterized protein</fullName>
    </submittedName>
</protein>